<dbReference type="NCBIfam" id="TIGR01590">
    <property type="entry name" value="yir-bir-cir_Pla"/>
    <property type="match status" value="1"/>
</dbReference>
<dbReference type="OrthoDB" id="373278at2759"/>
<dbReference type="VEuPathDB" id="PlasmoDB:PY17X_0722600"/>
<dbReference type="Pfam" id="PF06022">
    <property type="entry name" value="Cir_Bir_Yir"/>
    <property type="match status" value="1"/>
</dbReference>
<evidence type="ECO:0000313" key="4">
    <source>
        <dbReference type="EMBL" id="VTZ76630.1"/>
    </source>
</evidence>
<dbReference type="KEGG" id="pyo:PY17X_0722600"/>
<evidence type="ECO:0000256" key="2">
    <source>
        <dbReference type="SAM" id="Phobius"/>
    </source>
</evidence>
<dbReference type="VEuPathDB" id="PlasmoDB:Py17XNL_000704313"/>
<dbReference type="VEuPathDB" id="PlasmoDB:PYYM_0722600"/>
<evidence type="ECO:0000313" key="6">
    <source>
        <dbReference type="Proteomes" id="UP000072904"/>
    </source>
</evidence>
<proteinExistence type="predicted"/>
<dbReference type="GeneID" id="3853972"/>
<reference evidence="4" key="2">
    <citation type="submission" date="2014-05" db="EMBL/GenBank/DDBJ databases">
        <authorList>
            <person name="Aslett M.A."/>
            <person name="De Silva N."/>
        </authorList>
    </citation>
    <scope>NUCLEOTIDE SEQUENCE</scope>
    <source>
        <strain evidence="4">17X</strain>
    </source>
</reference>
<reference evidence="4" key="4">
    <citation type="submission" date="2019-05" db="EMBL/GenBank/DDBJ databases">
        <authorList>
            <consortium name="Pathogen Informatics"/>
        </authorList>
    </citation>
    <scope>NUCLEOTIDE SEQUENCE</scope>
    <source>
        <strain evidence="4">17X</strain>
    </source>
</reference>
<dbReference type="InterPro" id="IPR006477">
    <property type="entry name" value="Yir_bir_cir"/>
</dbReference>
<accession>A0A077Y6T5</accession>
<evidence type="ECO:0000313" key="3">
    <source>
        <dbReference type="EMBL" id="CDU17347.1"/>
    </source>
</evidence>
<protein>
    <submittedName>
        <fullName evidence="3">YIR protein</fullName>
    </submittedName>
</protein>
<reference evidence="5 6" key="1">
    <citation type="journal article" date="2014" name="BMC Biol.">
        <title>A comprehensive evaluation of rodent malaria parasite genomes and gene expression.</title>
        <authorList>
            <person name="Otto T.D."/>
            <person name="Bohme U."/>
            <person name="Jackson A.P."/>
            <person name="Hunt M."/>
            <person name="Franke-Fayard B."/>
            <person name="Hoeijmakers W.A."/>
            <person name="Religa A.A."/>
            <person name="Robertson L."/>
            <person name="Sanders M."/>
            <person name="Ogun S.A."/>
            <person name="Cunningham D."/>
            <person name="Erhart A."/>
            <person name="Billker O."/>
            <person name="Khan S.M."/>
            <person name="Stunnenberg H.G."/>
            <person name="Langhorne J."/>
            <person name="Holder A.A."/>
            <person name="Waters A.P."/>
            <person name="Newbold C.I."/>
            <person name="Pain A."/>
            <person name="Berriman M."/>
            <person name="Janse C.J."/>
        </authorList>
    </citation>
    <scope>NUCLEOTIDE SEQUENCE [LARGE SCALE GENOMIC DNA]</scope>
    <source>
        <strain evidence="4 5">17X</strain>
        <strain evidence="3 6">YM</strain>
    </source>
</reference>
<dbReference type="Proteomes" id="UP000072874">
    <property type="component" value="Chromosome 7"/>
</dbReference>
<evidence type="ECO:0000313" key="5">
    <source>
        <dbReference type="Proteomes" id="UP000072874"/>
    </source>
</evidence>
<name>A0A077Y6T5_PLAYE</name>
<keyword evidence="2" id="KW-0812">Transmembrane</keyword>
<dbReference type="EMBL" id="LK934635">
    <property type="protein sequence ID" value="CDU17347.1"/>
    <property type="molecule type" value="Genomic_DNA"/>
</dbReference>
<dbReference type="EMBL" id="LM993661">
    <property type="protein sequence ID" value="VTZ76630.1"/>
    <property type="molecule type" value="Genomic_DNA"/>
</dbReference>
<feature type="transmembrane region" description="Helical" evidence="2">
    <location>
        <begin position="275"/>
        <end position="293"/>
    </location>
</feature>
<dbReference type="RefSeq" id="XP_727527.1">
    <property type="nucleotide sequence ID" value="XM_722434.1"/>
</dbReference>
<dbReference type="Proteomes" id="UP000072904">
    <property type="component" value="Chromosome 7"/>
</dbReference>
<reference evidence="3" key="3">
    <citation type="submission" date="2014-05" db="EMBL/GenBank/DDBJ databases">
        <authorList>
            <person name="Aslett A.Martin."/>
            <person name="De Silva Nishadi"/>
        </authorList>
    </citation>
    <scope>NUCLEOTIDE SEQUENCE</scope>
    <source>
        <strain evidence="3">YM</strain>
    </source>
</reference>
<gene>
    <name evidence="4" type="ORF">PY17X_0722600</name>
    <name evidence="3" type="ORF">PYYM_0722600</name>
</gene>
<evidence type="ECO:0000256" key="1">
    <source>
        <dbReference type="SAM" id="MobiDB-lite"/>
    </source>
</evidence>
<feature type="region of interest" description="Disordered" evidence="1">
    <location>
        <begin position="236"/>
        <end position="260"/>
    </location>
</feature>
<keyword evidence="2" id="KW-0472">Membrane</keyword>
<organism evidence="3 6">
    <name type="scientific">Plasmodium yoelii</name>
    <dbReference type="NCBI Taxonomy" id="5861"/>
    <lineage>
        <taxon>Eukaryota</taxon>
        <taxon>Sar</taxon>
        <taxon>Alveolata</taxon>
        <taxon>Apicomplexa</taxon>
        <taxon>Aconoidasida</taxon>
        <taxon>Haemosporida</taxon>
        <taxon>Plasmodiidae</taxon>
        <taxon>Plasmodium</taxon>
        <taxon>Plasmodium (Vinckeia)</taxon>
    </lineage>
</organism>
<dbReference type="VEuPathDB" id="PlasmoDB:PY06804"/>
<dbReference type="AlphaFoldDB" id="A0A077Y6T5"/>
<keyword evidence="2" id="KW-1133">Transmembrane helix</keyword>
<sequence>MSISKVCRDFDTVGKFFRDELKESKYEFKSTFFKEYCHNNCESDIDKINAGCLQLINYFFIKLGFSADSNTLKSDAVCIIIWLGYILSLKPPDKINTINDFYSSHIENNEEYSKHKINDDKYNNYKKIIDETKEYMNINISNMPKFYKLLKLLCSINTAYTNKNSSQASEYAKKFADEYQKLYDDDNNNEGNSYNKILNVLSNYYNNFGKGTDYNNTSIDRPKLPTKKTPKIVDVENSSATKATGSSSEPNKSDITTKTPSPNIKLSDSSLVNKLIIVLSIFSATLIFFGIAYKYSLFGFRKRSQKQHLREKLKK</sequence>